<reference evidence="12 13" key="2">
    <citation type="journal article" date="2016" name="Genome Announc.">
        <title>Draft Genome Sequence of Zhouia amylolytica AD3, Isolated from Tidal Flat Sediment.</title>
        <authorList>
            <person name="Jia B."/>
            <person name="Jin H.M."/>
            <person name="Lee H.J."/>
            <person name="Jeon C.O."/>
        </authorList>
    </citation>
    <scope>NUCLEOTIDE SEQUENCE [LARGE SCALE GENOMIC DNA]</scope>
    <source>
        <strain evidence="12 13">AD3</strain>
    </source>
</reference>
<protein>
    <recommendedName>
        <fullName evidence="3 9">DNA repair protein RecN</fullName>
    </recommendedName>
    <alternativeName>
        <fullName evidence="8 9">Recombination protein N</fullName>
    </alternativeName>
</protein>
<dbReference type="eggNOG" id="COG0497">
    <property type="taxonomic scope" value="Bacteria"/>
</dbReference>
<evidence type="ECO:0000256" key="4">
    <source>
        <dbReference type="ARBA" id="ARBA00022741"/>
    </source>
</evidence>
<evidence type="ECO:0000256" key="9">
    <source>
        <dbReference type="PIRNR" id="PIRNR003128"/>
    </source>
</evidence>
<dbReference type="GO" id="GO:0043590">
    <property type="term" value="C:bacterial nucleoid"/>
    <property type="evidence" value="ECO:0007669"/>
    <property type="project" value="TreeGrafter"/>
</dbReference>
<comment type="function">
    <text evidence="1 9">May be involved in recombinational repair of damaged DNA.</text>
</comment>
<dbReference type="SUPFAM" id="SSF52540">
    <property type="entry name" value="P-loop containing nucleoside triphosphate hydrolases"/>
    <property type="match status" value="2"/>
</dbReference>
<evidence type="ECO:0000256" key="3">
    <source>
        <dbReference type="ARBA" id="ARBA00021315"/>
    </source>
</evidence>
<comment type="caution">
    <text evidence="12">The sequence shown here is derived from an EMBL/GenBank/DDBJ whole genome shotgun (WGS) entry which is preliminary data.</text>
</comment>
<dbReference type="InterPro" id="IPR004604">
    <property type="entry name" value="DNA_recomb/repair_RecN"/>
</dbReference>
<keyword evidence="6" id="KW-0067">ATP-binding</keyword>
<dbReference type="GO" id="GO:0006281">
    <property type="term" value="P:DNA repair"/>
    <property type="evidence" value="ECO:0007669"/>
    <property type="project" value="UniProtKB-KW"/>
</dbReference>
<dbReference type="PANTHER" id="PTHR11059">
    <property type="entry name" value="DNA REPAIR PROTEIN RECN"/>
    <property type="match status" value="1"/>
</dbReference>
<feature type="coiled-coil region" evidence="10">
    <location>
        <begin position="335"/>
        <end position="369"/>
    </location>
</feature>
<comment type="similarity">
    <text evidence="2 9">Belongs to the RecN family.</text>
</comment>
<reference evidence="13" key="1">
    <citation type="submission" date="2013-11" db="EMBL/GenBank/DDBJ databases">
        <title>Draft genome sequence from a member of Zhouia, isolated tidal flat.</title>
        <authorList>
            <person name="Jin H."/>
            <person name="Jeon C.O."/>
        </authorList>
    </citation>
    <scope>NUCLEOTIDE SEQUENCE [LARGE SCALE GENOMIC DNA]</scope>
    <source>
        <strain evidence="13">AD3</strain>
    </source>
</reference>
<feature type="domain" description="RecF/RecN/SMC N-terminal" evidence="11">
    <location>
        <begin position="2"/>
        <end position="508"/>
    </location>
</feature>
<gene>
    <name evidence="12" type="ORF">P278_13650</name>
</gene>
<dbReference type="CDD" id="cd03241">
    <property type="entry name" value="ABC_RecN"/>
    <property type="match status" value="1"/>
</dbReference>
<accession>W2UNR4</accession>
<dbReference type="InterPro" id="IPR003395">
    <property type="entry name" value="RecF/RecN/SMC_N"/>
</dbReference>
<evidence type="ECO:0000256" key="7">
    <source>
        <dbReference type="ARBA" id="ARBA00023204"/>
    </source>
</evidence>
<keyword evidence="10" id="KW-0175">Coiled coil</keyword>
<evidence type="ECO:0000256" key="10">
    <source>
        <dbReference type="SAM" id="Coils"/>
    </source>
</evidence>
<dbReference type="PANTHER" id="PTHR11059:SF0">
    <property type="entry name" value="DNA REPAIR PROTEIN RECN"/>
    <property type="match status" value="1"/>
</dbReference>
<keyword evidence="5 9" id="KW-0227">DNA damage</keyword>
<dbReference type="AlphaFoldDB" id="W2UNR4"/>
<dbReference type="GO" id="GO:0006310">
    <property type="term" value="P:DNA recombination"/>
    <property type="evidence" value="ECO:0007669"/>
    <property type="project" value="InterPro"/>
</dbReference>
<name>W2UNR4_9FLAO</name>
<keyword evidence="4" id="KW-0547">Nucleotide-binding</keyword>
<dbReference type="NCBIfam" id="TIGR00634">
    <property type="entry name" value="recN"/>
    <property type="match status" value="1"/>
</dbReference>
<organism evidence="12 13">
    <name type="scientific">Zhouia amylolytica AD3</name>
    <dbReference type="NCBI Taxonomy" id="1286632"/>
    <lineage>
        <taxon>Bacteria</taxon>
        <taxon>Pseudomonadati</taxon>
        <taxon>Bacteroidota</taxon>
        <taxon>Flavobacteriia</taxon>
        <taxon>Flavobacteriales</taxon>
        <taxon>Flavobacteriaceae</taxon>
        <taxon>Zhouia</taxon>
    </lineage>
</organism>
<evidence type="ECO:0000256" key="1">
    <source>
        <dbReference type="ARBA" id="ARBA00003618"/>
    </source>
</evidence>
<evidence type="ECO:0000313" key="12">
    <source>
        <dbReference type="EMBL" id="ETN95643.1"/>
    </source>
</evidence>
<dbReference type="STRING" id="376730.SAMN04487906_0961"/>
<dbReference type="RefSeq" id="WP_038264096.1">
    <property type="nucleotide sequence ID" value="NZ_AYXY01000019.1"/>
</dbReference>
<sequence length="550" mass="62056">MLRSLSITNYALIDALQVEFDNGLNIITGETGAGKSILLGGLSLVLGSRADLSTIKDKNRKCIIEAVFEISAYNLQEFFNSEDLDYESVSIIRREILPSGKSRAFINDTPVTLSVLSSLGSKLVDIHSQHQTLQLTDNTYQFKILDLVAGSEDVLADYKKVLLNYYQEKKELEKLIDFQKKSNKEHDYNSFLLNELKEANLKEGMLEELEATYEELNNVEEIGEKLVFSIQLLNEDQIGVVNTLANLKATLNKLVSYGKQYEDLHNRINSILIDLNDASDEITNLQESLDANPILLGNVSEQLQKIYDLQKKHGVLEIGELLKIQEQLESTVFKTENLDVEIKEAQLSVLKLEEDLDHLAQQLHEKRVKVIPELIQYLEITLGELGMQNAEFKINLRAINSYLPNGKEDMEFLFSANKGTSFEELKKVASGGELSRIMLTIKSLLAKHTKLPTIMFDEIDTGVSGEVSNKMGDIMQKMSETMQVFTITHLPQVAAKGNVHYKVYKRDEEDTTTTNLKRLSEEERVFEIAEMLGGKDVSTSALQHAKQLLN</sequence>
<feature type="coiled-coil region" evidence="10">
    <location>
        <begin position="199"/>
        <end position="226"/>
    </location>
</feature>
<dbReference type="EMBL" id="AYXY01000019">
    <property type="protein sequence ID" value="ETN95643.1"/>
    <property type="molecule type" value="Genomic_DNA"/>
</dbReference>
<evidence type="ECO:0000256" key="2">
    <source>
        <dbReference type="ARBA" id="ARBA00009441"/>
    </source>
</evidence>
<keyword evidence="13" id="KW-1185">Reference proteome</keyword>
<dbReference type="GO" id="GO:0009432">
    <property type="term" value="P:SOS response"/>
    <property type="evidence" value="ECO:0007669"/>
    <property type="project" value="TreeGrafter"/>
</dbReference>
<dbReference type="PIRSF" id="PIRSF003128">
    <property type="entry name" value="RecN"/>
    <property type="match status" value="1"/>
</dbReference>
<evidence type="ECO:0000256" key="5">
    <source>
        <dbReference type="ARBA" id="ARBA00022763"/>
    </source>
</evidence>
<evidence type="ECO:0000259" key="11">
    <source>
        <dbReference type="Pfam" id="PF02463"/>
    </source>
</evidence>
<dbReference type="GO" id="GO:0005524">
    <property type="term" value="F:ATP binding"/>
    <property type="evidence" value="ECO:0007669"/>
    <property type="project" value="UniProtKB-KW"/>
</dbReference>
<evidence type="ECO:0000256" key="8">
    <source>
        <dbReference type="ARBA" id="ARBA00033408"/>
    </source>
</evidence>
<dbReference type="Proteomes" id="UP000018850">
    <property type="component" value="Unassembled WGS sequence"/>
</dbReference>
<proteinExistence type="inferred from homology"/>
<dbReference type="Pfam" id="PF02463">
    <property type="entry name" value="SMC_N"/>
    <property type="match status" value="1"/>
</dbReference>
<dbReference type="InterPro" id="IPR027417">
    <property type="entry name" value="P-loop_NTPase"/>
</dbReference>
<keyword evidence="7 9" id="KW-0234">DNA repair</keyword>
<feature type="coiled-coil region" evidence="10">
    <location>
        <begin position="261"/>
        <end position="288"/>
    </location>
</feature>
<evidence type="ECO:0000313" key="13">
    <source>
        <dbReference type="Proteomes" id="UP000018850"/>
    </source>
</evidence>
<dbReference type="PATRIC" id="fig|1286632.3.peg.1357"/>
<evidence type="ECO:0000256" key="6">
    <source>
        <dbReference type="ARBA" id="ARBA00022840"/>
    </source>
</evidence>
<dbReference type="Gene3D" id="3.40.50.300">
    <property type="entry name" value="P-loop containing nucleotide triphosphate hydrolases"/>
    <property type="match status" value="2"/>
</dbReference>